<evidence type="ECO:0000313" key="3">
    <source>
        <dbReference type="EMBL" id="WOH11828.1"/>
    </source>
</evidence>
<reference evidence="3" key="1">
    <citation type="journal article" date="2016" name="Nat. Genet.">
        <title>A high-quality carrot genome assembly provides new insights into carotenoid accumulation and asterid genome evolution.</title>
        <authorList>
            <person name="Iorizzo M."/>
            <person name="Ellison S."/>
            <person name="Senalik D."/>
            <person name="Zeng P."/>
            <person name="Satapoomin P."/>
            <person name="Huang J."/>
            <person name="Bowman M."/>
            <person name="Iovene M."/>
            <person name="Sanseverino W."/>
            <person name="Cavagnaro P."/>
            <person name="Yildiz M."/>
            <person name="Macko-Podgorni A."/>
            <person name="Moranska E."/>
            <person name="Grzebelus E."/>
            <person name="Grzebelus D."/>
            <person name="Ashrafi H."/>
            <person name="Zheng Z."/>
            <person name="Cheng S."/>
            <person name="Spooner D."/>
            <person name="Van Deynze A."/>
            <person name="Simon P."/>
        </authorList>
    </citation>
    <scope>NUCLEOTIDE SEQUENCE</scope>
    <source>
        <tissue evidence="3">Leaf</tissue>
    </source>
</reference>
<evidence type="ECO:0000256" key="2">
    <source>
        <dbReference type="SAM" id="Phobius"/>
    </source>
</evidence>
<dbReference type="Proteomes" id="UP000077755">
    <property type="component" value="Chromosome 8"/>
</dbReference>
<proteinExistence type="predicted"/>
<accession>A0A175YL96</accession>
<gene>
    <name evidence="3" type="ORF">DCAR_0831322</name>
</gene>
<dbReference type="Gramene" id="KZM84484">
    <property type="protein sequence ID" value="KZM84484"/>
    <property type="gene ID" value="DCAR_028094"/>
</dbReference>
<keyword evidence="2" id="KW-1133">Transmembrane helix</keyword>
<sequence length="384" mass="44850">MSCPENFNINKHGGFMNSSWFTEEDMNNFFNNLSSEKLYTDQMQASEDIIVVKEKTETISTHEKDGKEKLAAAPSVRKSPRLQPIKEDEEDICIHIVDPEGGANAEKGPAEKPQRKVKHNKEKKLKKKVEEENEDEEVEEEEKDDDEKPKKILISAYPSTFSKVISRLSEVQRQWVKSAGFGALLHFTLGDELPHTTIVNCLWWFEHNKCELGLFPDRNLKITEDDVFDIIGLSQGNLDIKLEDSKEKIQSWGKQFEEKLPSRITEKMLREKMAKSRDADEHFKQNFMILMANLFIRTDKTSFVCPKILKFTGNFDNARDYNWCKLVLQNLKEAHEQWWNDPNTQYYTGCFVFLLVRHLETFHTLFYYICITSAIVSYDFLFCL</sequence>
<dbReference type="OMA" id="EEDICIH"/>
<evidence type="ECO:0000313" key="4">
    <source>
        <dbReference type="Proteomes" id="UP000077755"/>
    </source>
</evidence>
<dbReference type="AlphaFoldDB" id="A0A175YL96"/>
<feature type="compositionally biased region" description="Acidic residues" evidence="1">
    <location>
        <begin position="131"/>
        <end position="145"/>
    </location>
</feature>
<feature type="transmembrane region" description="Helical" evidence="2">
    <location>
        <begin position="365"/>
        <end position="383"/>
    </location>
</feature>
<evidence type="ECO:0000256" key="1">
    <source>
        <dbReference type="SAM" id="MobiDB-lite"/>
    </source>
</evidence>
<dbReference type="PANTHER" id="PTHR34835">
    <property type="entry name" value="OS07G0283600 PROTEIN-RELATED"/>
    <property type="match status" value="1"/>
</dbReference>
<organism evidence="3 4">
    <name type="scientific">Daucus carota subsp. sativus</name>
    <name type="common">Carrot</name>
    <dbReference type="NCBI Taxonomy" id="79200"/>
    <lineage>
        <taxon>Eukaryota</taxon>
        <taxon>Viridiplantae</taxon>
        <taxon>Streptophyta</taxon>
        <taxon>Embryophyta</taxon>
        <taxon>Tracheophyta</taxon>
        <taxon>Spermatophyta</taxon>
        <taxon>Magnoliopsida</taxon>
        <taxon>eudicotyledons</taxon>
        <taxon>Gunneridae</taxon>
        <taxon>Pentapetalae</taxon>
        <taxon>asterids</taxon>
        <taxon>campanulids</taxon>
        <taxon>Apiales</taxon>
        <taxon>Apiaceae</taxon>
        <taxon>Apioideae</taxon>
        <taxon>Scandiceae</taxon>
        <taxon>Daucinae</taxon>
        <taxon>Daucus</taxon>
        <taxon>Daucus sect. Daucus</taxon>
    </lineage>
</organism>
<dbReference type="EMBL" id="CP093350">
    <property type="protein sequence ID" value="WOH11828.1"/>
    <property type="molecule type" value="Genomic_DNA"/>
</dbReference>
<keyword evidence="4" id="KW-1185">Reference proteome</keyword>
<keyword evidence="2" id="KW-0472">Membrane</keyword>
<feature type="compositionally biased region" description="Basic and acidic residues" evidence="1">
    <location>
        <begin position="59"/>
        <end position="70"/>
    </location>
</feature>
<protein>
    <submittedName>
        <fullName evidence="3">Uncharacterized protein</fullName>
    </submittedName>
</protein>
<keyword evidence="2" id="KW-0812">Transmembrane</keyword>
<reference evidence="3" key="2">
    <citation type="submission" date="2022-03" db="EMBL/GenBank/DDBJ databases">
        <title>Draft title - Genomic analysis of global carrot germplasm unveils the trajectory of domestication and the origin of high carotenoid orange carrot.</title>
        <authorList>
            <person name="Iorizzo M."/>
            <person name="Ellison S."/>
            <person name="Senalik D."/>
            <person name="Macko-Podgorni A."/>
            <person name="Grzebelus D."/>
            <person name="Bostan H."/>
            <person name="Rolling W."/>
            <person name="Curaba J."/>
            <person name="Simon P."/>
        </authorList>
    </citation>
    <scope>NUCLEOTIDE SEQUENCE</scope>
    <source>
        <tissue evidence="3">Leaf</tissue>
    </source>
</reference>
<name>A0A175YL96_DAUCS</name>
<feature type="region of interest" description="Disordered" evidence="1">
    <location>
        <begin position="99"/>
        <end position="150"/>
    </location>
</feature>
<feature type="region of interest" description="Disordered" evidence="1">
    <location>
        <begin position="59"/>
        <end position="84"/>
    </location>
</feature>
<feature type="compositionally biased region" description="Basic residues" evidence="1">
    <location>
        <begin position="115"/>
        <end position="127"/>
    </location>
</feature>